<dbReference type="RefSeq" id="WP_079684188.1">
    <property type="nucleotide sequence ID" value="NZ_FUYQ01000023.1"/>
</dbReference>
<dbReference type="Gene3D" id="3.40.190.10">
    <property type="entry name" value="Periplasmic binding protein-like II"/>
    <property type="match status" value="2"/>
</dbReference>
<dbReference type="NCBIfam" id="TIGR02136">
    <property type="entry name" value="ptsS_2"/>
    <property type="match status" value="1"/>
</dbReference>
<dbReference type="FunFam" id="3.40.190.10:FF:000204">
    <property type="entry name" value="Phosphate ABC transporter substrate-binding protein"/>
    <property type="match status" value="1"/>
</dbReference>
<dbReference type="EMBL" id="FUYQ01000023">
    <property type="protein sequence ID" value="SKB78518.1"/>
    <property type="molecule type" value="Genomic_DNA"/>
</dbReference>
<dbReference type="InterPro" id="IPR024370">
    <property type="entry name" value="PBP_domain"/>
</dbReference>
<dbReference type="SUPFAM" id="SSF53850">
    <property type="entry name" value="Periplasmic binding protein-like II"/>
    <property type="match status" value="1"/>
</dbReference>
<evidence type="ECO:0000256" key="3">
    <source>
        <dbReference type="ARBA" id="ARBA00022729"/>
    </source>
</evidence>
<dbReference type="GO" id="GO:0006817">
    <property type="term" value="P:phosphate ion transport"/>
    <property type="evidence" value="ECO:0007669"/>
    <property type="project" value="UniProtKB-UniRule"/>
</dbReference>
<evidence type="ECO:0000256" key="4">
    <source>
        <dbReference type="RuleBase" id="RU367119"/>
    </source>
</evidence>
<protein>
    <recommendedName>
        <fullName evidence="4">Phosphate-binding protein</fullName>
    </recommendedName>
</protein>
<accession>A0A1T5E3E8</accession>
<dbReference type="CDD" id="cd13566">
    <property type="entry name" value="PBP2_phosphate"/>
    <property type="match status" value="1"/>
</dbReference>
<evidence type="ECO:0000256" key="2">
    <source>
        <dbReference type="ARBA" id="ARBA00022448"/>
    </source>
</evidence>
<dbReference type="InterPro" id="IPR011862">
    <property type="entry name" value="Phos-bd"/>
</dbReference>
<organism evidence="6 7">
    <name type="scientific">Parabacteroides chartae</name>
    <dbReference type="NCBI Taxonomy" id="1037355"/>
    <lineage>
        <taxon>Bacteria</taxon>
        <taxon>Pseudomonadati</taxon>
        <taxon>Bacteroidota</taxon>
        <taxon>Bacteroidia</taxon>
        <taxon>Bacteroidales</taxon>
        <taxon>Tannerellaceae</taxon>
        <taxon>Parabacteroides</taxon>
    </lineage>
</organism>
<dbReference type="Pfam" id="PF12849">
    <property type="entry name" value="PBP_like_2"/>
    <property type="match status" value="1"/>
</dbReference>
<gene>
    <name evidence="6" type="ORF">SAMN05660349_02765</name>
</gene>
<feature type="chain" id="PRO_5027162562" description="Phosphate-binding protein" evidence="4">
    <location>
        <begin position="21"/>
        <end position="271"/>
    </location>
</feature>
<evidence type="ECO:0000256" key="1">
    <source>
        <dbReference type="ARBA" id="ARBA00008725"/>
    </source>
</evidence>
<dbReference type="PANTHER" id="PTHR30570:SF1">
    <property type="entry name" value="PHOSPHATE-BINDING PROTEIN PSTS"/>
    <property type="match status" value="1"/>
</dbReference>
<evidence type="ECO:0000259" key="5">
    <source>
        <dbReference type="Pfam" id="PF12849"/>
    </source>
</evidence>
<proteinExistence type="inferred from homology"/>
<dbReference type="InterPro" id="IPR050811">
    <property type="entry name" value="Phosphate_ABC_transporter"/>
</dbReference>
<feature type="domain" description="PBP" evidence="5">
    <location>
        <begin position="22"/>
        <end position="257"/>
    </location>
</feature>
<keyword evidence="3 4" id="KW-0732">Signal</keyword>
<evidence type="ECO:0000313" key="6">
    <source>
        <dbReference type="EMBL" id="SKB78518.1"/>
    </source>
</evidence>
<dbReference type="AlphaFoldDB" id="A0A1T5E3E8"/>
<name>A0A1T5E3E8_9BACT</name>
<keyword evidence="2 4" id="KW-0813">Transport</keyword>
<dbReference type="GO" id="GO:0042301">
    <property type="term" value="F:phosphate ion binding"/>
    <property type="evidence" value="ECO:0007669"/>
    <property type="project" value="UniProtKB-UniRule"/>
</dbReference>
<feature type="signal peptide" evidence="4">
    <location>
        <begin position="1"/>
        <end position="20"/>
    </location>
</feature>
<keyword evidence="4" id="KW-0592">Phosphate transport</keyword>
<sequence length="271" mass="29754">MKKTILLAAMACLLTSNVFAQKIKGSDTVLPLTQTEAENYMNKNKSARITVTGGGSGVGISALMEGTTDIAMSSRKMKFDEKVKLQQAGKTTKEVIIAYDALSVVVHPSNKVTNLTREQVEAIFTGKITNWKEVGGADLKIVAYSRETSSGTYEFFKESVLKNKNYKNGILSMPATGAIIQSVGQTKGAIGYVGLAYLNKEVKPIHISYDKGKKYIEPSFANAKNKSYPVVRPLFYYYDVKNEKKVKPFIDHILSAEGQKTVKDVGYIPVN</sequence>
<evidence type="ECO:0000313" key="7">
    <source>
        <dbReference type="Proteomes" id="UP000190852"/>
    </source>
</evidence>
<dbReference type="PANTHER" id="PTHR30570">
    <property type="entry name" value="PERIPLASMIC PHOSPHATE BINDING COMPONENT OF PHOSPHATE ABC TRANSPORTER"/>
    <property type="match status" value="1"/>
</dbReference>
<dbReference type="Proteomes" id="UP000190852">
    <property type="component" value="Unassembled WGS sequence"/>
</dbReference>
<keyword evidence="7" id="KW-1185">Reference proteome</keyword>
<comment type="function">
    <text evidence="4">Involved in the system for phosphate transport across the cytoplasmic membrane.</text>
</comment>
<reference evidence="7" key="1">
    <citation type="submission" date="2017-02" db="EMBL/GenBank/DDBJ databases">
        <authorList>
            <person name="Varghese N."/>
            <person name="Submissions S."/>
        </authorList>
    </citation>
    <scope>NUCLEOTIDE SEQUENCE [LARGE SCALE GENOMIC DNA]</scope>
    <source>
        <strain evidence="7">DSM 24967</strain>
    </source>
</reference>
<comment type="similarity">
    <text evidence="1 4">Belongs to the PstS family.</text>
</comment>